<feature type="transmembrane region" description="Helical" evidence="1">
    <location>
        <begin position="199"/>
        <end position="219"/>
    </location>
</feature>
<name>A0ABY0VBZ7_9ACTO</name>
<evidence type="ECO:0000256" key="1">
    <source>
        <dbReference type="SAM" id="Phobius"/>
    </source>
</evidence>
<dbReference type="EMBL" id="LT629792">
    <property type="protein sequence ID" value="SDU06848.1"/>
    <property type="molecule type" value="Genomic_DNA"/>
</dbReference>
<feature type="transmembrane region" description="Helical" evidence="1">
    <location>
        <begin position="137"/>
        <end position="157"/>
    </location>
</feature>
<evidence type="ECO:0000313" key="2">
    <source>
        <dbReference type="EMBL" id="SDU06848.1"/>
    </source>
</evidence>
<organism evidence="2 3">
    <name type="scientific">Schaalia radingae</name>
    <dbReference type="NCBI Taxonomy" id="131110"/>
    <lineage>
        <taxon>Bacteria</taxon>
        <taxon>Bacillati</taxon>
        <taxon>Actinomycetota</taxon>
        <taxon>Actinomycetes</taxon>
        <taxon>Actinomycetales</taxon>
        <taxon>Actinomycetaceae</taxon>
        <taxon>Schaalia</taxon>
    </lineage>
</organism>
<feature type="transmembrane region" description="Helical" evidence="1">
    <location>
        <begin position="35"/>
        <end position="54"/>
    </location>
</feature>
<keyword evidence="3" id="KW-1185">Reference proteome</keyword>
<proteinExistence type="predicted"/>
<keyword evidence="1" id="KW-1133">Transmembrane helix</keyword>
<evidence type="ECO:0000313" key="3">
    <source>
        <dbReference type="Proteomes" id="UP000198976"/>
    </source>
</evidence>
<reference evidence="2 3" key="1">
    <citation type="submission" date="2016-10" db="EMBL/GenBank/DDBJ databases">
        <authorList>
            <person name="Varghese N."/>
            <person name="Submissions S."/>
        </authorList>
    </citation>
    <scope>NUCLEOTIDE SEQUENCE [LARGE SCALE GENOMIC DNA]</scope>
    <source>
        <strain evidence="2 3">DSM 9169</strain>
    </source>
</reference>
<feature type="transmembrane region" description="Helical" evidence="1">
    <location>
        <begin position="305"/>
        <end position="327"/>
    </location>
</feature>
<dbReference type="Proteomes" id="UP000198976">
    <property type="component" value="Chromosome I"/>
</dbReference>
<feature type="transmembrane region" description="Helical" evidence="1">
    <location>
        <begin position="239"/>
        <end position="258"/>
    </location>
</feature>
<protein>
    <submittedName>
        <fullName evidence="2">Uncharacterized protein</fullName>
    </submittedName>
</protein>
<keyword evidence="1" id="KW-0812">Transmembrane</keyword>
<keyword evidence="1" id="KW-0472">Membrane</keyword>
<feature type="transmembrane region" description="Helical" evidence="1">
    <location>
        <begin position="66"/>
        <end position="87"/>
    </location>
</feature>
<sequence>MVSLSGEVNVSETKVAQTGVRSIPRATLSQHLRSAVFSAVFSPVALIIMGFAVADTQAATAQGQPLSSSEGTVGIVITTLLLALVAANSDESSAGLAVTTVSAVIVGVGQLTGALRAPLWMGIAMSEADSLTSMRWSLYPICVVFICLGATVATIATRRWTVHATLRELEQASAESSQGGSSRVRPFNGQFHNARNRTWVAVFSCVALILGCIMMMVAAPEESLRVASQGLEGLMAENTFRPVPALICALCFGLVAWISQWSTSGPIVASSVLVVIPFSFLIPLWSSLTGAVVTPHSPATTQISLAAPVLSALGLLLPALVMGPLLTRRHVRAQVLRATGHRHGFVDEM</sequence>
<gene>
    <name evidence="2" type="ORF">SAMN04489714_1969</name>
</gene>
<feature type="transmembrane region" description="Helical" evidence="1">
    <location>
        <begin position="94"/>
        <end position="117"/>
    </location>
</feature>
<feature type="transmembrane region" description="Helical" evidence="1">
    <location>
        <begin position="265"/>
        <end position="285"/>
    </location>
</feature>
<accession>A0ABY0VBZ7</accession>